<dbReference type="AlphaFoldDB" id="A0A7V5UF86"/>
<keyword evidence="2" id="KW-0812">Transmembrane</keyword>
<keyword evidence="2" id="KW-0472">Membrane</keyword>
<evidence type="ECO:0000259" key="3">
    <source>
        <dbReference type="Pfam" id="PF13205"/>
    </source>
</evidence>
<evidence type="ECO:0000256" key="2">
    <source>
        <dbReference type="SAM" id="Phobius"/>
    </source>
</evidence>
<dbReference type="EMBL" id="DROD01000500">
    <property type="protein sequence ID" value="HHJ53068.1"/>
    <property type="molecule type" value="Genomic_DNA"/>
</dbReference>
<comment type="caution">
    <text evidence="4">The sequence shown here is derived from an EMBL/GenBank/DDBJ whole genome shotgun (WGS) entry which is preliminary data.</text>
</comment>
<dbReference type="InterPro" id="IPR032812">
    <property type="entry name" value="SbsA_Ig"/>
</dbReference>
<organism evidence="4">
    <name type="scientific">Caldithrix abyssi</name>
    <dbReference type="NCBI Taxonomy" id="187145"/>
    <lineage>
        <taxon>Bacteria</taxon>
        <taxon>Pseudomonadati</taxon>
        <taxon>Calditrichota</taxon>
        <taxon>Calditrichia</taxon>
        <taxon>Calditrichales</taxon>
        <taxon>Calditrichaceae</taxon>
        <taxon>Caldithrix</taxon>
    </lineage>
</organism>
<gene>
    <name evidence="4" type="ORF">ENJ89_07725</name>
</gene>
<evidence type="ECO:0000256" key="1">
    <source>
        <dbReference type="ARBA" id="ARBA00022729"/>
    </source>
</evidence>
<keyword evidence="1" id="KW-0732">Signal</keyword>
<evidence type="ECO:0000313" key="4">
    <source>
        <dbReference type="EMBL" id="HHJ53068.1"/>
    </source>
</evidence>
<name>A0A7V5UF86_CALAY</name>
<accession>A0A7V5UF86</accession>
<protein>
    <recommendedName>
        <fullName evidence="3">SbsA Ig-like domain-containing protein</fullName>
    </recommendedName>
</protein>
<feature type="transmembrane region" description="Helical" evidence="2">
    <location>
        <begin position="31"/>
        <end position="48"/>
    </location>
</feature>
<keyword evidence="2" id="KW-1133">Transmembrane helix</keyword>
<dbReference type="Pfam" id="PF13205">
    <property type="entry name" value="Big_5"/>
    <property type="match status" value="1"/>
</dbReference>
<proteinExistence type="predicted"/>
<feature type="domain" description="SbsA Ig-like" evidence="3">
    <location>
        <begin position="55"/>
        <end position="155"/>
    </location>
</feature>
<reference evidence="4" key="1">
    <citation type="journal article" date="2020" name="mSystems">
        <title>Genome- and Community-Level Interaction Insights into Carbon Utilization and Element Cycling Functions of Hydrothermarchaeota in Hydrothermal Sediment.</title>
        <authorList>
            <person name="Zhou Z."/>
            <person name="Liu Y."/>
            <person name="Xu W."/>
            <person name="Pan J."/>
            <person name="Luo Z.H."/>
            <person name="Li M."/>
        </authorList>
    </citation>
    <scope>NUCLEOTIDE SEQUENCE [LARGE SCALE GENOMIC DNA]</scope>
    <source>
        <strain evidence="4">HyVt-527</strain>
    </source>
</reference>
<sequence>MSILLLRCMKIFPNFRSGEQMNKVYRLRIRFYFLVIWILFFGCAMQHAPGGGPIDREPPQVVFTFPARDSLHISTALPKIEIHFSENVDRASVANNIFISPPVKYEIDWKGWKKIFLRLKDSLYRQQTYVISLGSEIKDMHKNKMKESFTFAFSTGDKIDQGEISGTVYGLKREQRVHLFAYLLSDTARFDPTRRRARYVSRSGKRGTYRLQFLKTGRYRVVAVEDQNHNYLLDANYERLGLPYKDVTLDSTHLTETQVDFKMTVMDSVPPRLTGARAVNHRSLKLRFSEPVRLDSLRCQLADSATGASIPLLGFSPDPETDNLIFAYFPVRQKETTLRIICSNLIDTTGNQNDTSATVYFRASIKRDTTRFRLLEFTPRDSAKSLPTDQTIFLKFSLPVRWDSLQQGFSLLSKGNRKMNGHWQRKDLFSGEFHPNDMLRPDSAYLAKLDFKHVFDLWGHALGDSLVTRYFTIVSLRQLGEISGTVSGKRIAGHPVFLRIRPLKRGGRARSLTLTRPYRFYFPYLAEGKYRLDAFIDVNQNGKYDYGRLFPFAYSEPFYFSSDTIKVRKRWETGGIQFKFP</sequence>
<dbReference type="Proteomes" id="UP000886124">
    <property type="component" value="Unassembled WGS sequence"/>
</dbReference>